<feature type="transmembrane region" description="Helical" evidence="1">
    <location>
        <begin position="252"/>
        <end position="270"/>
    </location>
</feature>
<keyword evidence="3" id="KW-0808">Transferase</keyword>
<dbReference type="AlphaFoldDB" id="A0A847VE83"/>
<protein>
    <submittedName>
        <fullName evidence="3">Glycosyltransferase family 39 protein</fullName>
    </submittedName>
</protein>
<organism evidence="3 4">
    <name type="scientific">Candidatus Dojkabacteria bacterium</name>
    <dbReference type="NCBI Taxonomy" id="2099670"/>
    <lineage>
        <taxon>Bacteria</taxon>
        <taxon>Candidatus Dojkabacteria</taxon>
    </lineage>
</organism>
<dbReference type="EMBL" id="JAAZIL010000091">
    <property type="protein sequence ID" value="NLZ24804.1"/>
    <property type="molecule type" value="Genomic_DNA"/>
</dbReference>
<evidence type="ECO:0000313" key="3">
    <source>
        <dbReference type="EMBL" id="NLZ24804.1"/>
    </source>
</evidence>
<sequence>YSFLSVYIFYLLSKEILKKEWMRVLAVFFLTNTLMFQFLSSSINYDNLGNLFCILSVYFFTKFVKSKINVKYLLYMLLFIGLGGITKYTTLPLSFILIILSGVEMYFRREEFKSIRKGKGLLLLIPVLILLCLNIGIYGVNLVKYGSLEPNCNQILTHEQCLENGVYYRDNIERPSINIGGISDIFTLIKTGKRIDPVRYLWYWSVNLVSKIYGIMGDSSLYMPKIFPYLFIGLFAVVVVVGILNRRKWDKADIYLLLISLFYASILFFVQNYSMYLRKNHMYLALQGRYLFPVLPMIYILVSKSLSFIKNNRLRYILIGMFVLLFLYSNIPFFFLNVESWWFGVNF</sequence>
<feature type="transmembrane region" description="Helical" evidence="1">
    <location>
        <begin position="120"/>
        <end position="140"/>
    </location>
</feature>
<keyword evidence="1" id="KW-0472">Membrane</keyword>
<feature type="non-terminal residue" evidence="3">
    <location>
        <position position="1"/>
    </location>
</feature>
<feature type="transmembrane region" description="Helical" evidence="1">
    <location>
        <begin position="314"/>
        <end position="336"/>
    </location>
</feature>
<dbReference type="Pfam" id="PF13231">
    <property type="entry name" value="PMT_2"/>
    <property type="match status" value="1"/>
</dbReference>
<comment type="caution">
    <text evidence="3">The sequence shown here is derived from an EMBL/GenBank/DDBJ whole genome shotgun (WGS) entry which is preliminary data.</text>
</comment>
<proteinExistence type="predicted"/>
<dbReference type="GO" id="GO:0016740">
    <property type="term" value="F:transferase activity"/>
    <property type="evidence" value="ECO:0007669"/>
    <property type="project" value="UniProtKB-KW"/>
</dbReference>
<name>A0A847VE83_9BACT</name>
<evidence type="ECO:0000259" key="2">
    <source>
        <dbReference type="Pfam" id="PF13231"/>
    </source>
</evidence>
<feature type="transmembrane region" description="Helical" evidence="1">
    <location>
        <begin position="226"/>
        <end position="245"/>
    </location>
</feature>
<dbReference type="InterPro" id="IPR038731">
    <property type="entry name" value="RgtA/B/C-like"/>
</dbReference>
<keyword evidence="1" id="KW-1133">Transmembrane helix</keyword>
<gene>
    <name evidence="3" type="ORF">GX888_03630</name>
</gene>
<evidence type="ECO:0000313" key="4">
    <source>
        <dbReference type="Proteomes" id="UP000564033"/>
    </source>
</evidence>
<feature type="transmembrane region" description="Helical" evidence="1">
    <location>
        <begin position="21"/>
        <end position="39"/>
    </location>
</feature>
<feature type="domain" description="Glycosyltransferase RgtA/B/C/D-like" evidence="2">
    <location>
        <begin position="3"/>
        <end position="103"/>
    </location>
</feature>
<evidence type="ECO:0000256" key="1">
    <source>
        <dbReference type="SAM" id="Phobius"/>
    </source>
</evidence>
<keyword evidence="1" id="KW-0812">Transmembrane</keyword>
<feature type="transmembrane region" description="Helical" evidence="1">
    <location>
        <begin position="282"/>
        <end position="302"/>
    </location>
</feature>
<reference evidence="3 4" key="1">
    <citation type="journal article" date="2020" name="Biotechnol. Biofuels">
        <title>New insights from the biogas microbiome by comprehensive genome-resolved metagenomics of nearly 1600 species originating from multiple anaerobic digesters.</title>
        <authorList>
            <person name="Campanaro S."/>
            <person name="Treu L."/>
            <person name="Rodriguez-R L.M."/>
            <person name="Kovalovszki A."/>
            <person name="Ziels R.M."/>
            <person name="Maus I."/>
            <person name="Zhu X."/>
            <person name="Kougias P.G."/>
            <person name="Basile A."/>
            <person name="Luo G."/>
            <person name="Schluter A."/>
            <person name="Konstantinidis K.T."/>
            <person name="Angelidaki I."/>
        </authorList>
    </citation>
    <scope>NUCLEOTIDE SEQUENCE [LARGE SCALE GENOMIC DNA]</scope>
    <source>
        <strain evidence="3">AS19jrsBPTG_9</strain>
    </source>
</reference>
<accession>A0A847VE83</accession>
<dbReference type="Proteomes" id="UP000564033">
    <property type="component" value="Unassembled WGS sequence"/>
</dbReference>